<evidence type="ECO:0000256" key="3">
    <source>
        <dbReference type="ARBA" id="ARBA00005790"/>
    </source>
</evidence>
<keyword evidence="16" id="KW-1185">Reference proteome</keyword>
<gene>
    <name evidence="13" type="primary">gmk</name>
    <name evidence="15" type="ORF">FC23_GL000219</name>
</gene>
<evidence type="ECO:0000256" key="6">
    <source>
        <dbReference type="ARBA" id="ARBA00022490"/>
    </source>
</evidence>
<dbReference type="GO" id="GO:0004385">
    <property type="term" value="F:GMP kinase activity"/>
    <property type="evidence" value="ECO:0007669"/>
    <property type="project" value="UniProtKB-UniRule"/>
</dbReference>
<dbReference type="PROSITE" id="PS50052">
    <property type="entry name" value="GUANYLATE_KINASE_2"/>
    <property type="match status" value="1"/>
</dbReference>
<dbReference type="EC" id="2.7.4.8" evidence="4 13"/>
<dbReference type="InterPro" id="IPR008144">
    <property type="entry name" value="Guanylate_kin-like_dom"/>
</dbReference>
<dbReference type="PATRIC" id="fig|1122152.4.peg.222"/>
<organism evidence="15 16">
    <name type="scientific">Lactobacillus psittaci DSM 15354</name>
    <dbReference type="NCBI Taxonomy" id="1122152"/>
    <lineage>
        <taxon>Bacteria</taxon>
        <taxon>Bacillati</taxon>
        <taxon>Bacillota</taxon>
        <taxon>Bacilli</taxon>
        <taxon>Lactobacillales</taxon>
        <taxon>Lactobacillaceae</taxon>
        <taxon>Lactobacillus</taxon>
    </lineage>
</organism>
<evidence type="ECO:0000256" key="4">
    <source>
        <dbReference type="ARBA" id="ARBA00012961"/>
    </source>
</evidence>
<dbReference type="InterPro" id="IPR020590">
    <property type="entry name" value="Guanylate_kinase_CS"/>
</dbReference>
<dbReference type="GO" id="GO:0005829">
    <property type="term" value="C:cytosol"/>
    <property type="evidence" value="ECO:0007669"/>
    <property type="project" value="TreeGrafter"/>
</dbReference>
<evidence type="ECO:0000259" key="14">
    <source>
        <dbReference type="PROSITE" id="PS50052"/>
    </source>
</evidence>
<dbReference type="NCBIfam" id="TIGR03263">
    <property type="entry name" value="guanyl_kin"/>
    <property type="match status" value="1"/>
</dbReference>
<dbReference type="RefSeq" id="WP_027824660.1">
    <property type="nucleotide sequence ID" value="NZ_AUEI01000004.1"/>
</dbReference>
<evidence type="ECO:0000256" key="12">
    <source>
        <dbReference type="ARBA" id="ARBA00048594"/>
    </source>
</evidence>
<dbReference type="CDD" id="cd00071">
    <property type="entry name" value="GMPK"/>
    <property type="match status" value="1"/>
</dbReference>
<keyword evidence="10 13" id="KW-0067">ATP-binding</keyword>
<reference evidence="15 16" key="1">
    <citation type="journal article" date="2015" name="Genome Announc.">
        <title>Expanding the biotechnology potential of lactobacilli through comparative genomics of 213 strains and associated genera.</title>
        <authorList>
            <person name="Sun Z."/>
            <person name="Harris H.M."/>
            <person name="McCann A."/>
            <person name="Guo C."/>
            <person name="Argimon S."/>
            <person name="Zhang W."/>
            <person name="Yang X."/>
            <person name="Jeffery I.B."/>
            <person name="Cooney J.C."/>
            <person name="Kagawa T.F."/>
            <person name="Liu W."/>
            <person name="Song Y."/>
            <person name="Salvetti E."/>
            <person name="Wrobel A."/>
            <person name="Rasinkangas P."/>
            <person name="Parkhill J."/>
            <person name="Rea M.C."/>
            <person name="O'Sullivan O."/>
            <person name="Ritari J."/>
            <person name="Douillard F.P."/>
            <person name="Paul Ross R."/>
            <person name="Yang R."/>
            <person name="Briner A.E."/>
            <person name="Felis G.E."/>
            <person name="de Vos W.M."/>
            <person name="Barrangou R."/>
            <person name="Klaenhammer T.R."/>
            <person name="Caufield P.W."/>
            <person name="Cui Y."/>
            <person name="Zhang H."/>
            <person name="O'Toole P.W."/>
        </authorList>
    </citation>
    <scope>NUCLEOTIDE SEQUENCE [LARGE SCALE GENOMIC DNA]</scope>
    <source>
        <strain evidence="15 16">DSM 15354</strain>
    </source>
</reference>
<dbReference type="FunFam" id="3.40.50.300:FF:000855">
    <property type="entry name" value="Guanylate kinase"/>
    <property type="match status" value="1"/>
</dbReference>
<dbReference type="HAMAP" id="MF_00328">
    <property type="entry name" value="Guanylate_kinase"/>
    <property type="match status" value="1"/>
</dbReference>
<dbReference type="FunFam" id="3.30.63.10:FF:000002">
    <property type="entry name" value="Guanylate kinase 1"/>
    <property type="match status" value="1"/>
</dbReference>
<dbReference type="InterPro" id="IPR008145">
    <property type="entry name" value="GK/Ca_channel_bsu"/>
</dbReference>
<keyword evidence="6 13" id="KW-0963">Cytoplasm</keyword>
<dbReference type="AlphaFoldDB" id="A0A0R1SDA4"/>
<comment type="subcellular location">
    <subcellularLocation>
        <location evidence="2 13">Cytoplasm</location>
    </subcellularLocation>
</comment>
<comment type="similarity">
    <text evidence="3 13">Belongs to the guanylate kinase family.</text>
</comment>
<dbReference type="PANTHER" id="PTHR23117">
    <property type="entry name" value="GUANYLATE KINASE-RELATED"/>
    <property type="match status" value="1"/>
</dbReference>
<evidence type="ECO:0000256" key="11">
    <source>
        <dbReference type="ARBA" id="ARBA00030128"/>
    </source>
</evidence>
<evidence type="ECO:0000256" key="1">
    <source>
        <dbReference type="ARBA" id="ARBA00003531"/>
    </source>
</evidence>
<dbReference type="PANTHER" id="PTHR23117:SF13">
    <property type="entry name" value="GUANYLATE KINASE"/>
    <property type="match status" value="1"/>
</dbReference>
<dbReference type="eggNOG" id="COG0194">
    <property type="taxonomic scope" value="Bacteria"/>
</dbReference>
<keyword evidence="9 13" id="KW-0418">Kinase</keyword>
<evidence type="ECO:0000313" key="15">
    <source>
        <dbReference type="EMBL" id="KRL63971.1"/>
    </source>
</evidence>
<evidence type="ECO:0000256" key="7">
    <source>
        <dbReference type="ARBA" id="ARBA00022679"/>
    </source>
</evidence>
<dbReference type="PROSITE" id="PS00856">
    <property type="entry name" value="GUANYLATE_KINASE_1"/>
    <property type="match status" value="1"/>
</dbReference>
<dbReference type="SUPFAM" id="SSF52540">
    <property type="entry name" value="P-loop containing nucleoside triphosphate hydrolases"/>
    <property type="match status" value="1"/>
</dbReference>
<dbReference type="InterPro" id="IPR027417">
    <property type="entry name" value="P-loop_NTPase"/>
</dbReference>
<dbReference type="EMBL" id="AZFB01000001">
    <property type="protein sequence ID" value="KRL63971.1"/>
    <property type="molecule type" value="Genomic_DNA"/>
</dbReference>
<keyword evidence="8 13" id="KW-0547">Nucleotide-binding</keyword>
<evidence type="ECO:0000256" key="13">
    <source>
        <dbReference type="HAMAP-Rule" id="MF_00328"/>
    </source>
</evidence>
<dbReference type="InterPro" id="IPR017665">
    <property type="entry name" value="Guanylate_kinase"/>
</dbReference>
<comment type="catalytic activity">
    <reaction evidence="12 13">
        <text>GMP + ATP = GDP + ADP</text>
        <dbReference type="Rhea" id="RHEA:20780"/>
        <dbReference type="ChEBI" id="CHEBI:30616"/>
        <dbReference type="ChEBI" id="CHEBI:58115"/>
        <dbReference type="ChEBI" id="CHEBI:58189"/>
        <dbReference type="ChEBI" id="CHEBI:456216"/>
        <dbReference type="EC" id="2.7.4.8"/>
    </reaction>
</comment>
<name>A0A0R1SDA4_9LACO</name>
<proteinExistence type="inferred from homology"/>
<dbReference type="Gene3D" id="3.40.50.300">
    <property type="entry name" value="P-loop containing nucleotide triphosphate hydrolases"/>
    <property type="match status" value="2"/>
</dbReference>
<comment type="function">
    <text evidence="1 13">Essential for recycling GMP and indirectly, cGMP.</text>
</comment>
<accession>A0A0R1SDA4</accession>
<evidence type="ECO:0000256" key="9">
    <source>
        <dbReference type="ARBA" id="ARBA00022777"/>
    </source>
</evidence>
<dbReference type="Proteomes" id="UP000051931">
    <property type="component" value="Unassembled WGS sequence"/>
</dbReference>
<evidence type="ECO:0000256" key="8">
    <source>
        <dbReference type="ARBA" id="ARBA00022741"/>
    </source>
</evidence>
<evidence type="ECO:0000256" key="2">
    <source>
        <dbReference type="ARBA" id="ARBA00004496"/>
    </source>
</evidence>
<dbReference type="Pfam" id="PF00625">
    <property type="entry name" value="Guanylate_kin"/>
    <property type="match status" value="1"/>
</dbReference>
<comment type="caution">
    <text evidence="15">The sequence shown here is derived from an EMBL/GenBank/DDBJ whole genome shotgun (WGS) entry which is preliminary data.</text>
</comment>
<dbReference type="GO" id="GO:0005524">
    <property type="term" value="F:ATP binding"/>
    <property type="evidence" value="ECO:0007669"/>
    <property type="project" value="UniProtKB-UniRule"/>
</dbReference>
<dbReference type="SMART" id="SM00072">
    <property type="entry name" value="GuKc"/>
    <property type="match status" value="1"/>
</dbReference>
<protein>
    <recommendedName>
        <fullName evidence="5 13">Guanylate kinase</fullName>
        <ecNumber evidence="4 13">2.7.4.8</ecNumber>
    </recommendedName>
    <alternativeName>
        <fullName evidence="11 13">GMP kinase</fullName>
    </alternativeName>
</protein>
<dbReference type="OrthoDB" id="9808150at2"/>
<dbReference type="STRING" id="1122152.GCA_000425905_00460"/>
<keyword evidence="7 13" id="KW-0808">Transferase</keyword>
<evidence type="ECO:0000313" key="16">
    <source>
        <dbReference type="Proteomes" id="UP000051931"/>
    </source>
</evidence>
<feature type="domain" description="Guanylate kinase-like" evidence="14">
    <location>
        <begin position="5"/>
        <end position="184"/>
    </location>
</feature>
<evidence type="ECO:0000256" key="5">
    <source>
        <dbReference type="ARBA" id="ARBA00016296"/>
    </source>
</evidence>
<dbReference type="Gene3D" id="3.30.63.10">
    <property type="entry name" value="Guanylate Kinase phosphate binding domain"/>
    <property type="match status" value="1"/>
</dbReference>
<feature type="binding site" evidence="13">
    <location>
        <begin position="12"/>
        <end position="19"/>
    </location>
    <ligand>
        <name>ATP</name>
        <dbReference type="ChEBI" id="CHEBI:30616"/>
    </ligand>
</feature>
<sequence length="204" mass="22986">MVNKGLLLVLSGPSGVGKGTVKSAIVEQKAFPFEYSVSMTTRKPRPGEVDGVDYYFVSVDRFKDAINQGELIEYNEYVGNYYGTPLKPVEKMLSEGKDVLLEIDVNGAQKVREQMPDGVFIFLTPPDLHELKHRLVHRGTDSEKVIQGRMKQARKEIMMMSDYDYAVVNDTVANAVSHIKAIVEAEHVSVKRVIDSYRKMVEED</sequence>
<evidence type="ECO:0000256" key="10">
    <source>
        <dbReference type="ARBA" id="ARBA00022840"/>
    </source>
</evidence>